<dbReference type="Pfam" id="PF00535">
    <property type="entry name" value="Glycos_transf_2"/>
    <property type="match status" value="1"/>
</dbReference>
<protein>
    <submittedName>
        <fullName evidence="4">Family 2 glycosyl transferase</fullName>
    </submittedName>
</protein>
<keyword evidence="5" id="KW-1185">Reference proteome</keyword>
<evidence type="ECO:0000313" key="4">
    <source>
        <dbReference type="EMBL" id="KDS91714.1"/>
    </source>
</evidence>
<dbReference type="Proteomes" id="UP000053331">
    <property type="component" value="Unassembled WGS sequence"/>
</dbReference>
<evidence type="ECO:0000259" key="3">
    <source>
        <dbReference type="Pfam" id="PF00535"/>
    </source>
</evidence>
<dbReference type="GO" id="GO:0016740">
    <property type="term" value="F:transferase activity"/>
    <property type="evidence" value="ECO:0007669"/>
    <property type="project" value="UniProtKB-KW"/>
</dbReference>
<dbReference type="SUPFAM" id="SSF53448">
    <property type="entry name" value="Nucleotide-diphospho-sugar transferases"/>
    <property type="match status" value="1"/>
</dbReference>
<feature type="transmembrane region" description="Helical" evidence="2">
    <location>
        <begin position="293"/>
        <end position="317"/>
    </location>
</feature>
<proteinExistence type="predicted"/>
<keyword evidence="4" id="KW-0808">Transferase</keyword>
<keyword evidence="2" id="KW-0472">Membrane</keyword>
<evidence type="ECO:0000256" key="1">
    <source>
        <dbReference type="SAM" id="MobiDB-lite"/>
    </source>
</evidence>
<dbReference type="AlphaFoldDB" id="A0A081EWC6"/>
<dbReference type="PANTHER" id="PTHR48090">
    <property type="entry name" value="UNDECAPRENYL-PHOSPHATE 4-DEOXY-4-FORMAMIDO-L-ARABINOSE TRANSFERASE-RELATED"/>
    <property type="match status" value="1"/>
</dbReference>
<organism evidence="4 5">
    <name type="scientific">Halorubrum saccharovorum</name>
    <dbReference type="NCBI Taxonomy" id="2248"/>
    <lineage>
        <taxon>Archaea</taxon>
        <taxon>Methanobacteriati</taxon>
        <taxon>Methanobacteriota</taxon>
        <taxon>Stenosarchaea group</taxon>
        <taxon>Halobacteria</taxon>
        <taxon>Halobacteriales</taxon>
        <taxon>Haloferacaceae</taxon>
        <taxon>Halorubrum</taxon>
    </lineage>
</organism>
<feature type="region of interest" description="Disordered" evidence="1">
    <location>
        <begin position="327"/>
        <end position="372"/>
    </location>
</feature>
<dbReference type="InterPro" id="IPR001173">
    <property type="entry name" value="Glyco_trans_2-like"/>
</dbReference>
<gene>
    <name evidence="4" type="ORF">FK85_19765</name>
</gene>
<keyword evidence="2" id="KW-1133">Transmembrane helix</keyword>
<dbReference type="EMBL" id="JNFH02000004">
    <property type="protein sequence ID" value="KDS91714.1"/>
    <property type="molecule type" value="Genomic_DNA"/>
</dbReference>
<name>A0A081EWC6_9EURY</name>
<dbReference type="CDD" id="cd04179">
    <property type="entry name" value="DPM_DPG-synthase_like"/>
    <property type="match status" value="1"/>
</dbReference>
<keyword evidence="2" id="KW-0812">Transmembrane</keyword>
<evidence type="ECO:0000313" key="5">
    <source>
        <dbReference type="Proteomes" id="UP000053331"/>
    </source>
</evidence>
<dbReference type="RefSeq" id="WP_050023274.1">
    <property type="nucleotide sequence ID" value="NZ_JNFH02000004.1"/>
</dbReference>
<dbReference type="InterPro" id="IPR029044">
    <property type="entry name" value="Nucleotide-diphossugar_trans"/>
</dbReference>
<accession>A0A081EWC6</accession>
<dbReference type="OrthoDB" id="11098at2157"/>
<evidence type="ECO:0000256" key="2">
    <source>
        <dbReference type="SAM" id="Phobius"/>
    </source>
</evidence>
<dbReference type="Gene3D" id="3.90.550.10">
    <property type="entry name" value="Spore Coat Polysaccharide Biosynthesis Protein SpsA, Chain A"/>
    <property type="match status" value="1"/>
</dbReference>
<reference evidence="4 5" key="1">
    <citation type="journal article" date="2015" name="Genome Announc.">
        <title>Draft genome sequence of a Halorubrum H3 strain isolated from the burlinskoye salt lake (Altai Krai, Russia).</title>
        <authorList>
            <person name="Rozanov A.S."/>
            <person name="Bryanskaya A.V."/>
            <person name="Malup T.K."/>
            <person name="Kotenko A.V."/>
            <person name="Peltek S.E."/>
        </authorList>
    </citation>
    <scope>NUCLEOTIDE SEQUENCE [LARGE SCALE GENOMIC DNA]</scope>
    <source>
        <strain evidence="4 5">H3</strain>
    </source>
</reference>
<comment type="caution">
    <text evidence="4">The sequence shown here is derived from an EMBL/GenBank/DDBJ whole genome shotgun (WGS) entry which is preliminary data.</text>
</comment>
<dbReference type="PANTHER" id="PTHR48090:SF6">
    <property type="entry name" value="SLR5056 PROTEIN"/>
    <property type="match status" value="1"/>
</dbReference>
<feature type="transmembrane region" description="Helical" evidence="2">
    <location>
        <begin position="261"/>
        <end position="287"/>
    </location>
</feature>
<sequence length="372" mass="40604">MYDGRSVGVVVPAYNEAGRVDEVIETMPGYVDRIYAVDDASTDETWADLRDCAQRVNGRAAESSPERGAGPPRVITIQHERNRGAGAAVKTGYSRALDDGVDVIAVMDGDGQMDPAHLERIVAPVAAGEVTYAKGNRLSSRRDYERMSRWRLFGNVVLTLLTRVSSGYWEVSDPQNGFTAISNEGLRRVRFERLYDEYGFLNHLLFALNLGREEIADVSHPSVYGDETSTIRYSTFIPRLSALLARNFVERIGRSYVLRQFHPLVVCYALGAAVTLTGIFGGAYTLASASVDAFLGGMLSVTVGAIGGLLLTLGMWFDVSENDGLVRSVPESPEPARPEPGVDADPEVGRDQRFPVFQDGGEVTRPTEGESE</sequence>
<dbReference type="InterPro" id="IPR050256">
    <property type="entry name" value="Glycosyltransferase_2"/>
</dbReference>
<feature type="domain" description="Glycosyltransferase 2-like" evidence="3">
    <location>
        <begin position="9"/>
        <end position="184"/>
    </location>
</feature>